<dbReference type="GO" id="GO:0005886">
    <property type="term" value="C:plasma membrane"/>
    <property type="evidence" value="ECO:0007669"/>
    <property type="project" value="UniProtKB-SubCell"/>
</dbReference>
<dbReference type="SMART" id="SM00382">
    <property type="entry name" value="AAA"/>
    <property type="match status" value="2"/>
</dbReference>
<proteinExistence type="inferred from homology"/>
<evidence type="ECO:0000256" key="6">
    <source>
        <dbReference type="ARBA" id="ARBA00022741"/>
    </source>
</evidence>
<dbReference type="InterPro" id="IPR027417">
    <property type="entry name" value="P-loop_NTPase"/>
</dbReference>
<keyword evidence="8" id="KW-1278">Translocase</keyword>
<evidence type="ECO:0000256" key="2">
    <source>
        <dbReference type="ARBA" id="ARBA00005417"/>
    </source>
</evidence>
<dbReference type="NCBIfam" id="TIGR01727">
    <property type="entry name" value="oligo_HPY"/>
    <property type="match status" value="1"/>
</dbReference>
<dbReference type="Proteomes" id="UP000317078">
    <property type="component" value="Unassembled WGS sequence"/>
</dbReference>
<dbReference type="PROSITE" id="PS00211">
    <property type="entry name" value="ABC_TRANSPORTER_1"/>
    <property type="match status" value="1"/>
</dbReference>
<evidence type="ECO:0000313" key="12">
    <source>
        <dbReference type="Proteomes" id="UP000317078"/>
    </source>
</evidence>
<dbReference type="PANTHER" id="PTHR43297">
    <property type="entry name" value="OLIGOPEPTIDE TRANSPORT ATP-BINDING PROTEIN APPD"/>
    <property type="match status" value="1"/>
</dbReference>
<evidence type="ECO:0000256" key="5">
    <source>
        <dbReference type="ARBA" id="ARBA00022519"/>
    </source>
</evidence>
<organism evidence="11 12">
    <name type="scientific">Muricoccus nepalensis</name>
    <dbReference type="NCBI Taxonomy" id="1854500"/>
    <lineage>
        <taxon>Bacteria</taxon>
        <taxon>Pseudomonadati</taxon>
        <taxon>Pseudomonadota</taxon>
        <taxon>Alphaproteobacteria</taxon>
        <taxon>Acetobacterales</taxon>
        <taxon>Roseomonadaceae</taxon>
        <taxon>Muricoccus</taxon>
    </lineage>
</organism>
<evidence type="ECO:0000256" key="9">
    <source>
        <dbReference type="ARBA" id="ARBA00023136"/>
    </source>
</evidence>
<reference evidence="11 12" key="1">
    <citation type="journal article" date="2019" name="Environ. Microbiol.">
        <title>Species interactions and distinct microbial communities in high Arctic permafrost affected cryosols are associated with the CH4 and CO2 gas fluxes.</title>
        <authorList>
            <person name="Altshuler I."/>
            <person name="Hamel J."/>
            <person name="Turney S."/>
            <person name="Magnuson E."/>
            <person name="Levesque R."/>
            <person name="Greer C."/>
            <person name="Whyte L.G."/>
        </authorList>
    </citation>
    <scope>NUCLEOTIDE SEQUENCE [LARGE SCALE GENOMIC DNA]</scope>
    <source>
        <strain evidence="11 12">S9.3B</strain>
    </source>
</reference>
<comment type="similarity">
    <text evidence="2">Belongs to the ABC transporter superfamily.</text>
</comment>
<evidence type="ECO:0000259" key="10">
    <source>
        <dbReference type="PROSITE" id="PS50893"/>
    </source>
</evidence>
<comment type="subcellular location">
    <subcellularLocation>
        <location evidence="1">Cell inner membrane</location>
        <topology evidence="1">Peripheral membrane protein</topology>
    </subcellularLocation>
</comment>
<dbReference type="RefSeq" id="WP_140887011.1">
    <property type="nucleotide sequence ID" value="NZ_RCZP01000058.1"/>
</dbReference>
<dbReference type="PANTHER" id="PTHR43297:SF14">
    <property type="entry name" value="ATPASE AAA-TYPE CORE DOMAIN-CONTAINING PROTEIN"/>
    <property type="match status" value="1"/>
</dbReference>
<dbReference type="CDD" id="cd03257">
    <property type="entry name" value="ABC_NikE_OppD_transporters"/>
    <property type="match status" value="1"/>
</dbReference>
<keyword evidence="7 11" id="KW-0067">ATP-binding</keyword>
<dbReference type="AlphaFoldDB" id="A0A502F682"/>
<sequence>MPGDALLSVRGLTVAFNGVAAVSDLDLDVMPGEILGLTGDSGAGKSTLGLALLGLTRPPGRILRGRAVLEGTDLLALPEAARRRLRGRRIGLIVQSPRGALSPLHTIGAQIGGVLRAHLPLSRPEAAARSVGLLRRLGLNDPERRAGAYPHEISGGMAQRVLIAMAVGAGPRLLVADEPTSGLDVTIQAAFLDELAATARAAGSAVLLMTQDLGIIANYCDRVAVMQGGRIVAEGATRAFFAAPADDYSRTLLSLRQAAPPPAPAEAAPLLRVTGLCKRFRLRGSGKTLQAVNRVDLAIARGETLGLVGESGSGKTTVGRLLLRLLEPDGGEILFEGRDLARLPPGELRRTRRRVQIVFQDPQDALDPRWTAAEILGEALERRDPARVAELLALVGLEPGDAARRPRGLSAGAQQRLSIARAIAADPALIVLDEPTSALTPLARVGIVRLLRDIQARLGTSYLFISHDLNTVEQLSHRVAVMYLGQIVEQGTREQVFRAPRHPYARALLAAHLAPDPSRRRLDRPPAAALEGEIPSPVDLPRGCYLAGRCPEARPDCRSTPQRLLGLPDGREIRCLPEAERAGVLPDPIPA</sequence>
<dbReference type="InterPro" id="IPR003593">
    <property type="entry name" value="AAA+_ATPase"/>
</dbReference>
<keyword evidence="9" id="KW-0472">Membrane</keyword>
<keyword evidence="5" id="KW-0997">Cell inner membrane</keyword>
<evidence type="ECO:0000256" key="8">
    <source>
        <dbReference type="ARBA" id="ARBA00022967"/>
    </source>
</evidence>
<feature type="domain" description="ABC transporter" evidence="10">
    <location>
        <begin position="7"/>
        <end position="253"/>
    </location>
</feature>
<dbReference type="GO" id="GO:0016887">
    <property type="term" value="F:ATP hydrolysis activity"/>
    <property type="evidence" value="ECO:0007669"/>
    <property type="project" value="InterPro"/>
</dbReference>
<dbReference type="OrthoDB" id="9805029at2"/>
<evidence type="ECO:0000256" key="3">
    <source>
        <dbReference type="ARBA" id="ARBA00022448"/>
    </source>
</evidence>
<feature type="domain" description="ABC transporter" evidence="10">
    <location>
        <begin position="271"/>
        <end position="509"/>
    </location>
</feature>
<dbReference type="EMBL" id="RCZP01000058">
    <property type="protein sequence ID" value="TPG44206.1"/>
    <property type="molecule type" value="Genomic_DNA"/>
</dbReference>
<accession>A0A502F682</accession>
<protein>
    <submittedName>
        <fullName evidence="11">ABC transporter ATP-binding protein</fullName>
    </submittedName>
</protein>
<keyword evidence="3" id="KW-0813">Transport</keyword>
<evidence type="ECO:0000256" key="1">
    <source>
        <dbReference type="ARBA" id="ARBA00004417"/>
    </source>
</evidence>
<name>A0A502F682_9PROT</name>
<dbReference type="InterPro" id="IPR050388">
    <property type="entry name" value="ABC_Ni/Peptide_Import"/>
</dbReference>
<evidence type="ECO:0000313" key="11">
    <source>
        <dbReference type="EMBL" id="TPG44206.1"/>
    </source>
</evidence>
<keyword evidence="12" id="KW-1185">Reference proteome</keyword>
<keyword evidence="4" id="KW-1003">Cell membrane</keyword>
<dbReference type="InterPro" id="IPR017871">
    <property type="entry name" value="ABC_transporter-like_CS"/>
</dbReference>
<evidence type="ECO:0000256" key="7">
    <source>
        <dbReference type="ARBA" id="ARBA00022840"/>
    </source>
</evidence>
<dbReference type="SUPFAM" id="SSF52540">
    <property type="entry name" value="P-loop containing nucleoside triphosphate hydrolases"/>
    <property type="match status" value="2"/>
</dbReference>
<comment type="caution">
    <text evidence="11">The sequence shown here is derived from an EMBL/GenBank/DDBJ whole genome shotgun (WGS) entry which is preliminary data.</text>
</comment>
<dbReference type="Pfam" id="PF08352">
    <property type="entry name" value="oligo_HPY"/>
    <property type="match status" value="1"/>
</dbReference>
<dbReference type="InterPro" id="IPR003439">
    <property type="entry name" value="ABC_transporter-like_ATP-bd"/>
</dbReference>
<keyword evidence="6" id="KW-0547">Nucleotide-binding</keyword>
<dbReference type="Pfam" id="PF00005">
    <property type="entry name" value="ABC_tran"/>
    <property type="match status" value="2"/>
</dbReference>
<dbReference type="InterPro" id="IPR013563">
    <property type="entry name" value="Oligopep_ABC_C"/>
</dbReference>
<dbReference type="Gene3D" id="3.40.50.300">
    <property type="entry name" value="P-loop containing nucleotide triphosphate hydrolases"/>
    <property type="match status" value="2"/>
</dbReference>
<evidence type="ECO:0000256" key="4">
    <source>
        <dbReference type="ARBA" id="ARBA00022475"/>
    </source>
</evidence>
<gene>
    <name evidence="11" type="ORF">EAH89_27935</name>
</gene>
<dbReference type="PROSITE" id="PS50893">
    <property type="entry name" value="ABC_TRANSPORTER_2"/>
    <property type="match status" value="2"/>
</dbReference>
<dbReference type="GO" id="GO:0005524">
    <property type="term" value="F:ATP binding"/>
    <property type="evidence" value="ECO:0007669"/>
    <property type="project" value="UniProtKB-KW"/>
</dbReference>
<dbReference type="GO" id="GO:0015833">
    <property type="term" value="P:peptide transport"/>
    <property type="evidence" value="ECO:0007669"/>
    <property type="project" value="InterPro"/>
</dbReference>